<keyword evidence="3 11" id="KW-1134">Transmembrane beta strand</keyword>
<dbReference type="InterPro" id="IPR036942">
    <property type="entry name" value="Beta-barrel_TonB_sf"/>
</dbReference>
<evidence type="ECO:0000256" key="2">
    <source>
        <dbReference type="ARBA" id="ARBA00022448"/>
    </source>
</evidence>
<dbReference type="Proteomes" id="UP000321172">
    <property type="component" value="Chromosome"/>
</dbReference>
<keyword evidence="8 12" id="KW-0798">TonB box</keyword>
<evidence type="ECO:0000256" key="1">
    <source>
        <dbReference type="ARBA" id="ARBA00004571"/>
    </source>
</evidence>
<dbReference type="InterPro" id="IPR000531">
    <property type="entry name" value="Beta-barrel_TonB"/>
</dbReference>
<evidence type="ECO:0000259" key="15">
    <source>
        <dbReference type="Pfam" id="PF07715"/>
    </source>
</evidence>
<dbReference type="SUPFAM" id="SSF56935">
    <property type="entry name" value="Porins"/>
    <property type="match status" value="1"/>
</dbReference>
<evidence type="ECO:0000256" key="7">
    <source>
        <dbReference type="ARBA" id="ARBA00023065"/>
    </source>
</evidence>
<dbReference type="InterPro" id="IPR012910">
    <property type="entry name" value="Plug_dom"/>
</dbReference>
<feature type="chain" id="PRO_5022684294" evidence="13">
    <location>
        <begin position="34"/>
        <end position="908"/>
    </location>
</feature>
<keyword evidence="13" id="KW-0732">Signal</keyword>
<proteinExistence type="inferred from homology"/>
<keyword evidence="7" id="KW-0406">Ion transport</keyword>
<dbReference type="InterPro" id="IPR039426">
    <property type="entry name" value="TonB-dep_rcpt-like"/>
</dbReference>
<gene>
    <name evidence="16" type="ORF">FRF71_04125</name>
</gene>
<keyword evidence="16" id="KW-0675">Receptor</keyword>
<organism evidence="16 17">
    <name type="scientific">Novosphingobium ginsenosidimutans</name>
    <dbReference type="NCBI Taxonomy" id="1176536"/>
    <lineage>
        <taxon>Bacteria</taxon>
        <taxon>Pseudomonadati</taxon>
        <taxon>Pseudomonadota</taxon>
        <taxon>Alphaproteobacteria</taxon>
        <taxon>Sphingomonadales</taxon>
        <taxon>Sphingomonadaceae</taxon>
        <taxon>Novosphingobium</taxon>
    </lineage>
</organism>
<keyword evidence="4" id="KW-0410">Iron transport</keyword>
<dbReference type="GO" id="GO:0009279">
    <property type="term" value="C:cell outer membrane"/>
    <property type="evidence" value="ECO:0007669"/>
    <property type="project" value="UniProtKB-SubCell"/>
</dbReference>
<dbReference type="Gene3D" id="2.40.170.20">
    <property type="entry name" value="TonB-dependent receptor, beta-barrel domain"/>
    <property type="match status" value="2"/>
</dbReference>
<feature type="signal peptide" evidence="13">
    <location>
        <begin position="1"/>
        <end position="33"/>
    </location>
</feature>
<evidence type="ECO:0000256" key="10">
    <source>
        <dbReference type="ARBA" id="ARBA00023237"/>
    </source>
</evidence>
<evidence type="ECO:0000256" key="5">
    <source>
        <dbReference type="ARBA" id="ARBA00022692"/>
    </source>
</evidence>
<dbReference type="EMBL" id="CP042345">
    <property type="protein sequence ID" value="QEA15389.1"/>
    <property type="molecule type" value="Genomic_DNA"/>
</dbReference>
<protein>
    <submittedName>
        <fullName evidence="16">TonB-dependent receptor</fullName>
    </submittedName>
</protein>
<keyword evidence="9 11" id="KW-0472">Membrane</keyword>
<comment type="similarity">
    <text evidence="11 12">Belongs to the TonB-dependent receptor family.</text>
</comment>
<dbReference type="KEGG" id="ngf:FRF71_04125"/>
<dbReference type="PROSITE" id="PS52016">
    <property type="entry name" value="TONB_DEPENDENT_REC_3"/>
    <property type="match status" value="1"/>
</dbReference>
<dbReference type="Pfam" id="PF07715">
    <property type="entry name" value="Plug"/>
    <property type="match status" value="1"/>
</dbReference>
<dbReference type="GO" id="GO:0006826">
    <property type="term" value="P:iron ion transport"/>
    <property type="evidence" value="ECO:0007669"/>
    <property type="project" value="UniProtKB-KW"/>
</dbReference>
<evidence type="ECO:0000313" key="16">
    <source>
        <dbReference type="EMBL" id="QEA15389.1"/>
    </source>
</evidence>
<comment type="subcellular location">
    <subcellularLocation>
        <location evidence="1 11">Cell outer membrane</location>
        <topology evidence="1 11">Multi-pass membrane protein</topology>
    </subcellularLocation>
</comment>
<feature type="domain" description="TonB-dependent receptor plug" evidence="15">
    <location>
        <begin position="59"/>
        <end position="166"/>
    </location>
</feature>
<dbReference type="AlphaFoldDB" id="A0A5B8S1K4"/>
<evidence type="ECO:0000256" key="6">
    <source>
        <dbReference type="ARBA" id="ARBA00023004"/>
    </source>
</evidence>
<reference evidence="16 17" key="1">
    <citation type="journal article" date="2013" name="J. Microbiol. Biotechnol.">
        <title>Novosphingobium ginsenosidimutans sp. nov., with the ability to convert ginsenoside.</title>
        <authorList>
            <person name="Kim J.K."/>
            <person name="He D."/>
            <person name="Liu Q.M."/>
            <person name="Park H.Y."/>
            <person name="Jung M.S."/>
            <person name="Yoon M.H."/>
            <person name="Kim S.C."/>
            <person name="Im W.T."/>
        </authorList>
    </citation>
    <scope>NUCLEOTIDE SEQUENCE [LARGE SCALE GENOMIC DNA]</scope>
    <source>
        <strain evidence="16 17">FW-6</strain>
    </source>
</reference>
<evidence type="ECO:0000256" key="8">
    <source>
        <dbReference type="ARBA" id="ARBA00023077"/>
    </source>
</evidence>
<evidence type="ECO:0000259" key="14">
    <source>
        <dbReference type="Pfam" id="PF00593"/>
    </source>
</evidence>
<dbReference type="PANTHER" id="PTHR32552:SF81">
    <property type="entry name" value="TONB-DEPENDENT OUTER MEMBRANE RECEPTOR"/>
    <property type="match status" value="1"/>
</dbReference>
<evidence type="ECO:0000256" key="3">
    <source>
        <dbReference type="ARBA" id="ARBA00022452"/>
    </source>
</evidence>
<dbReference type="PANTHER" id="PTHR32552">
    <property type="entry name" value="FERRICHROME IRON RECEPTOR-RELATED"/>
    <property type="match status" value="1"/>
</dbReference>
<accession>A0A5B8S1K4</accession>
<evidence type="ECO:0000256" key="11">
    <source>
        <dbReference type="PROSITE-ProRule" id="PRU01360"/>
    </source>
</evidence>
<keyword evidence="2 11" id="KW-0813">Transport</keyword>
<keyword evidence="17" id="KW-1185">Reference proteome</keyword>
<keyword evidence="5 11" id="KW-0812">Transmembrane</keyword>
<evidence type="ECO:0000313" key="17">
    <source>
        <dbReference type="Proteomes" id="UP000321172"/>
    </source>
</evidence>
<dbReference type="Pfam" id="PF00593">
    <property type="entry name" value="TonB_dep_Rec_b-barrel"/>
    <property type="match status" value="1"/>
</dbReference>
<evidence type="ECO:0000256" key="13">
    <source>
        <dbReference type="SAM" id="SignalP"/>
    </source>
</evidence>
<sequence length="908" mass="96938">MKTFRRSFGRTLLRSSALGVSLAIVASAAPAFAQDAPQADEAVDEAEIIVTATRRSEALSDVPIAVSAVTGETLAKTGATDVRQLNQVAPSLLVSGATSEVNFTARIRGIGTVGENAGLESSVGLFIDGVYRSRTGVGLSELGEIERVEVLRGPQGTLFGRNSTAGLINIVTKGPSLSDGFSGNASATYGNYNFWRLDGAVNVPLGSTAAARIDAVWQQRDGFIENVTPGEPDINDRDRWLVRGQIAWEPTDDIKLRLIADYSKKAENCCGGVLLNPVRNLSRGTDGFPVASANTLLPLLQAFGANFQVAPANEPFVRRQSTTPGVTYRTDSKDWGLSGELTWDLGGATLTSITAYRDYLNEQGQDGDFQAMDILKRFDLDRHFKLFTQEVRLQGEALDGRLDWLVGGYYANEKLFVDDDIVYGADYERYANCLAATAISAANVNPASATCSNLPTTIFPGFQGLAAATGSARLNGTGNNGASFDQRSNNWALFTHNTFDIVEDKVKLTVGARYTHESKTLAADARFTNTLCPAILNTPLQSLASLACVINGSAPSFARGAPGTEFSEGQWTGTAVLSVKPFDDLMVYASASKGYKAGGFNLDFSALDRVCNTTFDAACAGRLARPVNTQGNGRPEATDLQFASEKVDAFEVGFKYDGDGIDVNFAAFYQRYSNYQLNTFNGVNFEVTNIQACQDSLGGADKDGSATTGSCAADRLKPGVTSKGFELEAFLRPARHFTVNAGLTYVDTKYAKDLVGTGGRPLSPVLFQLPGNAVSNAPQYAVTAGLSWSPPIGDSGMSALFYVDTRLQSDTNTGSDLDLEKVQDSFVTVNGRIGLYGADRKWGIEVWAQNLLNKTYYMIGADMPLQGSGTFRAVASPASTGLAGTANQLFVGFPGEPRTFGVTLRGKF</sequence>
<evidence type="ECO:0000256" key="9">
    <source>
        <dbReference type="ARBA" id="ARBA00023136"/>
    </source>
</evidence>
<dbReference type="RefSeq" id="WP_147089367.1">
    <property type="nucleotide sequence ID" value="NZ_BAABJD010000001.1"/>
</dbReference>
<evidence type="ECO:0000256" key="4">
    <source>
        <dbReference type="ARBA" id="ARBA00022496"/>
    </source>
</evidence>
<keyword evidence="10 11" id="KW-0998">Cell outer membrane</keyword>
<keyword evidence="6" id="KW-0408">Iron</keyword>
<dbReference type="OrthoDB" id="9760333at2"/>
<evidence type="ECO:0000256" key="12">
    <source>
        <dbReference type="RuleBase" id="RU003357"/>
    </source>
</evidence>
<feature type="domain" description="TonB-dependent receptor-like beta-barrel" evidence="14">
    <location>
        <begin position="304"/>
        <end position="851"/>
    </location>
</feature>
<name>A0A5B8S1K4_9SPHN</name>